<dbReference type="AlphaFoldDB" id="A0A420FTX1"/>
<organism evidence="1 2">
    <name type="scientific">Sphingobacterium siyangense</name>
    <dbReference type="NCBI Taxonomy" id="459529"/>
    <lineage>
        <taxon>Bacteria</taxon>
        <taxon>Pseudomonadati</taxon>
        <taxon>Bacteroidota</taxon>
        <taxon>Sphingobacteriia</taxon>
        <taxon>Sphingobacteriales</taxon>
        <taxon>Sphingobacteriaceae</taxon>
        <taxon>Sphingobacterium</taxon>
    </lineage>
</organism>
<keyword evidence="2" id="KW-1185">Reference proteome</keyword>
<reference evidence="1 2" key="1">
    <citation type="submission" date="2016-07" db="EMBL/GenBank/DDBJ databases">
        <title>Genome analysis of Sphingobacterium siyangense T12B17.</title>
        <authorList>
            <person name="Xu D."/>
            <person name="Su Y."/>
            <person name="Zheng S."/>
        </authorList>
    </citation>
    <scope>NUCLEOTIDE SEQUENCE [LARGE SCALE GENOMIC DNA]</scope>
    <source>
        <strain evidence="1 2">T12B17</strain>
    </source>
</reference>
<name>A0A420FTX1_9SPHI</name>
<proteinExistence type="predicted"/>
<accession>A0A420FTX1</accession>
<dbReference type="EMBL" id="MCAQ01000013">
    <property type="protein sequence ID" value="RKF36399.1"/>
    <property type="molecule type" value="Genomic_DNA"/>
</dbReference>
<protein>
    <submittedName>
        <fullName evidence="1">Uncharacterized protein</fullName>
    </submittedName>
</protein>
<evidence type="ECO:0000313" key="2">
    <source>
        <dbReference type="Proteomes" id="UP000286402"/>
    </source>
</evidence>
<comment type="caution">
    <text evidence="1">The sequence shown here is derived from an EMBL/GenBank/DDBJ whole genome shotgun (WGS) entry which is preliminary data.</text>
</comment>
<gene>
    <name evidence="1" type="ORF">BCY89_27790</name>
</gene>
<dbReference type="RefSeq" id="WP_120334461.1">
    <property type="nucleotide sequence ID" value="NZ_CP070350.1"/>
</dbReference>
<sequence length="219" mass="25400">MALELIPVIEIGYNNKDIPTPGKSPYWEYPILWDKYNAESHKKAGFKDDLTPYLAGSSFYRLSEITDSNLTKLVIDHTHEMRAGIYEREQASAFFGGYVLRIDHQDKYFPQCCGDLSDIHYWEKLTNGKDGFYAGHPQPKVKVDTNIITLDFTVEEFDEHFAPTPKDVLVSFEISSLKSAIEIVKQELENFEVRLEKINRDNNLNIERICELLIWNDED</sequence>
<dbReference type="Proteomes" id="UP000286402">
    <property type="component" value="Unassembled WGS sequence"/>
</dbReference>
<evidence type="ECO:0000313" key="1">
    <source>
        <dbReference type="EMBL" id="RKF36399.1"/>
    </source>
</evidence>